<sequence length="247" mass="25565">MKTIIRAGAMALLLSSAAAPAAFAQTTQAATADSMFQTTTLNLSAHGETRVAPDKATINLGVVSEAPTAAAALSANSERMNTVIAALRKAGIADKEIQTSGLNLSAQYDYVQNEPPRLRGYQASNQVTITVNDLARLGPAVDATVKAGANQVNGISFGLKDPTAAENAAREEAVKALAAKADLYAKATGHRVQRLVNLSEGGGFVSPPPPMPVMAYARMEKAADATPVSGGELSVRVDITGLYELTK</sequence>
<protein>
    <submittedName>
        <fullName evidence="2">Uncharacterized protein YggE</fullName>
    </submittedName>
</protein>
<dbReference type="RefSeq" id="WP_331928283.1">
    <property type="nucleotide sequence ID" value="NZ_JBEPLU010000001.1"/>
</dbReference>
<evidence type="ECO:0000256" key="1">
    <source>
        <dbReference type="SAM" id="SignalP"/>
    </source>
</evidence>
<reference evidence="2 3" key="1">
    <citation type="submission" date="2024-06" db="EMBL/GenBank/DDBJ databases">
        <title>Genomic Encyclopedia of Type Strains, Phase IV (KMG-IV): sequencing the most valuable type-strain genomes for metagenomic binning, comparative biology and taxonomic classification.</title>
        <authorList>
            <person name="Goeker M."/>
        </authorList>
    </citation>
    <scope>NUCLEOTIDE SEQUENCE [LARGE SCALE GENOMIC DNA]</scope>
    <source>
        <strain evidence="2 3">DSM 17809</strain>
    </source>
</reference>
<dbReference type="Pfam" id="PF04402">
    <property type="entry name" value="SIMPL"/>
    <property type="match status" value="1"/>
</dbReference>
<dbReference type="EMBL" id="JBEPLU010000001">
    <property type="protein sequence ID" value="MET3525265.1"/>
    <property type="molecule type" value="Genomic_DNA"/>
</dbReference>
<organism evidence="2 3">
    <name type="scientific">Phenylobacterium koreense</name>
    <dbReference type="NCBI Taxonomy" id="266125"/>
    <lineage>
        <taxon>Bacteria</taxon>
        <taxon>Pseudomonadati</taxon>
        <taxon>Pseudomonadota</taxon>
        <taxon>Alphaproteobacteria</taxon>
        <taxon>Caulobacterales</taxon>
        <taxon>Caulobacteraceae</taxon>
        <taxon>Phenylobacterium</taxon>
    </lineage>
</organism>
<feature type="signal peptide" evidence="1">
    <location>
        <begin position="1"/>
        <end position="24"/>
    </location>
</feature>
<dbReference type="Proteomes" id="UP001549110">
    <property type="component" value="Unassembled WGS sequence"/>
</dbReference>
<evidence type="ECO:0000313" key="2">
    <source>
        <dbReference type="EMBL" id="MET3525265.1"/>
    </source>
</evidence>
<dbReference type="PANTHER" id="PTHR34387:SF1">
    <property type="entry name" value="PERIPLASMIC IMMUNOGENIC PROTEIN"/>
    <property type="match status" value="1"/>
</dbReference>
<feature type="chain" id="PRO_5046907896" evidence="1">
    <location>
        <begin position="25"/>
        <end position="247"/>
    </location>
</feature>
<dbReference type="Gene3D" id="3.30.70.2970">
    <property type="entry name" value="Protein of unknown function (DUF541), domain 2"/>
    <property type="match status" value="1"/>
</dbReference>
<dbReference type="PANTHER" id="PTHR34387">
    <property type="entry name" value="SLR1258 PROTEIN"/>
    <property type="match status" value="1"/>
</dbReference>
<name>A0ABV2EE17_9CAUL</name>
<dbReference type="InterPro" id="IPR007497">
    <property type="entry name" value="SIMPL/DUF541"/>
</dbReference>
<dbReference type="Gene3D" id="3.30.110.170">
    <property type="entry name" value="Protein of unknown function (DUF541), domain 1"/>
    <property type="match status" value="1"/>
</dbReference>
<keyword evidence="1" id="KW-0732">Signal</keyword>
<accession>A0ABV2EE17</accession>
<proteinExistence type="predicted"/>
<comment type="caution">
    <text evidence="2">The sequence shown here is derived from an EMBL/GenBank/DDBJ whole genome shotgun (WGS) entry which is preliminary data.</text>
</comment>
<keyword evidence="3" id="KW-1185">Reference proteome</keyword>
<gene>
    <name evidence="2" type="ORF">ABID41_000360</name>
</gene>
<evidence type="ECO:0000313" key="3">
    <source>
        <dbReference type="Proteomes" id="UP001549110"/>
    </source>
</evidence>
<dbReference type="InterPro" id="IPR052022">
    <property type="entry name" value="26kDa_periplasmic_antigen"/>
</dbReference>